<dbReference type="Pfam" id="PF01496">
    <property type="entry name" value="V_ATPase_I"/>
    <property type="match status" value="2"/>
</dbReference>
<feature type="transmembrane region" description="Helical" evidence="10">
    <location>
        <begin position="454"/>
        <end position="475"/>
    </location>
</feature>
<feature type="transmembrane region" description="Helical" evidence="10">
    <location>
        <begin position="626"/>
        <end position="648"/>
    </location>
</feature>
<dbReference type="STRING" id="767519.SAMN05216559_0668"/>
<dbReference type="GO" id="GO:0016471">
    <property type="term" value="C:vacuolar proton-transporting V-type ATPase complex"/>
    <property type="evidence" value="ECO:0007669"/>
    <property type="project" value="TreeGrafter"/>
</dbReference>
<dbReference type="GO" id="GO:0046961">
    <property type="term" value="F:proton-transporting ATPase activity, rotational mechanism"/>
    <property type="evidence" value="ECO:0007669"/>
    <property type="project" value="InterPro"/>
</dbReference>
<evidence type="ECO:0000256" key="2">
    <source>
        <dbReference type="ARBA" id="ARBA00009904"/>
    </source>
</evidence>
<dbReference type="Gene3D" id="3.30.70.2170">
    <property type="match status" value="1"/>
</dbReference>
<protein>
    <recommendedName>
        <fullName evidence="9 10">A-type ATP synthase subunit I</fullName>
    </recommendedName>
</protein>
<comment type="function">
    <text evidence="8">Component of the A-type ATP synthase that produces ATP from ADP in the presence of a proton gradient across the membrane.</text>
</comment>
<keyword evidence="6 10" id="KW-0406">Ion transport</keyword>
<evidence type="ECO:0000256" key="10">
    <source>
        <dbReference type="RuleBase" id="RU361189"/>
    </source>
</evidence>
<dbReference type="Gene3D" id="3.30.70.2750">
    <property type="match status" value="1"/>
</dbReference>
<evidence type="ECO:0000256" key="8">
    <source>
        <dbReference type="ARBA" id="ARBA00059506"/>
    </source>
</evidence>
<dbReference type="EMBL" id="FOZK01000001">
    <property type="protein sequence ID" value="SFR89661.1"/>
    <property type="molecule type" value="Genomic_DNA"/>
</dbReference>
<feature type="transmembrane region" description="Helical" evidence="10">
    <location>
        <begin position="685"/>
        <end position="710"/>
    </location>
</feature>
<dbReference type="RefSeq" id="WP_089813852.1">
    <property type="nucleotide sequence ID" value="NZ_FOZK01000001.1"/>
</dbReference>
<feature type="compositionally biased region" description="Low complexity" evidence="12">
    <location>
        <begin position="352"/>
        <end position="363"/>
    </location>
</feature>
<evidence type="ECO:0000256" key="4">
    <source>
        <dbReference type="ARBA" id="ARBA00022692"/>
    </source>
</evidence>
<evidence type="ECO:0000256" key="5">
    <source>
        <dbReference type="ARBA" id="ARBA00022989"/>
    </source>
</evidence>
<dbReference type="GO" id="GO:0007035">
    <property type="term" value="P:vacuolar acidification"/>
    <property type="evidence" value="ECO:0007669"/>
    <property type="project" value="TreeGrafter"/>
</dbReference>
<keyword evidence="3 10" id="KW-0813">Transport</keyword>
<dbReference type="InterPro" id="IPR002490">
    <property type="entry name" value="V-ATPase_116kDa_su"/>
</dbReference>
<comment type="subcellular location">
    <subcellularLocation>
        <location evidence="1">Membrane</location>
        <topology evidence="1">Multi-pass membrane protein</topology>
    </subcellularLocation>
</comment>
<keyword evidence="5 10" id="KW-1133">Transmembrane helix</keyword>
<evidence type="ECO:0000256" key="6">
    <source>
        <dbReference type="ARBA" id="ARBA00023065"/>
    </source>
</evidence>
<sequence length="750" mass="81365">MLRPEQMSRVSVTGSRRVMDDVIETVHGLDLLHVTEYDGAWEGFEPGDPVEGADEAAEKLVTVRSLQSILDVTEEDAGPVQLVDDEAIDGELEEIRQDVNELDDRRGELEAELRDVEDEIDTMEPFVDLGIDLDLLRGYDTLAVAVGEGDPDDVRDTFAASDVDQYEVFAEESVMAVFARTDEATLQDVLVGTNFSELDVPDSDRDPESYLDELHSRERELEANLDTVEQQLEDKRIEVAGFLLAAEEQLAIDVQKREAPLTFATTENAFIAEGWIPTEEFGAFRSAVEAAAGEAVDVDELERADYTDHGHAESVEEVGDSGGEGPAGERSAHPAEDRPQAEEDSDSQEAVADGGRPAGATTAGAGGLVRMGHGGPPTVQDNPGPVRPFESLVEVVNRPKYSELDPTVILFLTFPAFFGFMIGDLGYGLLYMGIGYWLTKSFDSDMIRSLGGVALWAGGFTALFGILYGEFFGLHQLGGILWDGHPPIHKGLQPHYLYYAQAWLLVSVVVGILHMVIGWSFDFAENLEHGFVDALTESGSWIIATVGLWLWVFSTMATVAKPPFMFEVFSSGEGAALPLGFTGFSPTVGMAGIGMFVAGVLMIAYAEGPGLALIESITQCFGHVVSYTRIAAVLLAKAGMALAVNLLVFGAYQHNGEFHLIFFNGMPEDPSWVIFSGLLNSSDPVMLIVGGIFGIILLVLGHLLVLVLGITSAGLQAVRLEYVEFFGKFYEGGGTAYDPFGYVRQYTTED</sequence>
<keyword evidence="14" id="KW-1185">Reference proteome</keyword>
<feature type="compositionally biased region" description="Gly residues" evidence="12">
    <location>
        <begin position="364"/>
        <end position="375"/>
    </location>
</feature>
<dbReference type="PANTHER" id="PTHR11629:SF63">
    <property type="entry name" value="V-TYPE PROTON ATPASE SUBUNIT A"/>
    <property type="match status" value="1"/>
</dbReference>
<gene>
    <name evidence="13" type="ORF">SAMN05216559_0668</name>
</gene>
<dbReference type="AlphaFoldDB" id="A0A1I6KEK1"/>
<reference evidence="13 14" key="1">
    <citation type="submission" date="2016-10" db="EMBL/GenBank/DDBJ databases">
        <authorList>
            <person name="de Groot N.N."/>
        </authorList>
    </citation>
    <scope>NUCLEOTIDE SEQUENCE [LARGE SCALE GENOMIC DNA]</scope>
    <source>
        <strain evidence="13 14">CGMCC 1.10457</strain>
    </source>
</reference>
<evidence type="ECO:0000313" key="13">
    <source>
        <dbReference type="EMBL" id="SFR89661.1"/>
    </source>
</evidence>
<evidence type="ECO:0000256" key="11">
    <source>
        <dbReference type="SAM" id="Coils"/>
    </source>
</evidence>
<dbReference type="PANTHER" id="PTHR11629">
    <property type="entry name" value="VACUOLAR PROTON ATPASES"/>
    <property type="match status" value="1"/>
</dbReference>
<evidence type="ECO:0000256" key="12">
    <source>
        <dbReference type="SAM" id="MobiDB-lite"/>
    </source>
</evidence>
<keyword evidence="4 10" id="KW-0812">Transmembrane</keyword>
<dbReference type="OrthoDB" id="85892at2157"/>
<feature type="transmembrane region" description="Helical" evidence="10">
    <location>
        <begin position="496"/>
        <end position="521"/>
    </location>
</feature>
<evidence type="ECO:0000313" key="14">
    <source>
        <dbReference type="Proteomes" id="UP000199062"/>
    </source>
</evidence>
<feature type="compositionally biased region" description="Basic and acidic residues" evidence="12">
    <location>
        <begin position="330"/>
        <end position="341"/>
    </location>
</feature>
<evidence type="ECO:0000256" key="7">
    <source>
        <dbReference type="ARBA" id="ARBA00023136"/>
    </source>
</evidence>
<feature type="coiled-coil region" evidence="11">
    <location>
        <begin position="211"/>
        <end position="238"/>
    </location>
</feature>
<name>A0A1I6KEK1_9EURY</name>
<keyword evidence="7 10" id="KW-0472">Membrane</keyword>
<proteinExistence type="inferred from homology"/>
<feature type="transmembrane region" description="Helical" evidence="10">
    <location>
        <begin position="408"/>
        <end position="434"/>
    </location>
</feature>
<keyword evidence="11" id="KW-0175">Coiled coil</keyword>
<dbReference type="GO" id="GO:0033179">
    <property type="term" value="C:proton-transporting V-type ATPase, V0 domain"/>
    <property type="evidence" value="ECO:0007669"/>
    <property type="project" value="InterPro"/>
</dbReference>
<evidence type="ECO:0000256" key="3">
    <source>
        <dbReference type="ARBA" id="ARBA00022448"/>
    </source>
</evidence>
<accession>A0A1I6KEK1</accession>
<dbReference type="Proteomes" id="UP000199062">
    <property type="component" value="Unassembled WGS sequence"/>
</dbReference>
<feature type="transmembrane region" description="Helical" evidence="10">
    <location>
        <begin position="541"/>
        <end position="560"/>
    </location>
</feature>
<comment type="similarity">
    <text evidence="2 10">Belongs to the V-ATPase 116 kDa subunit family.</text>
</comment>
<feature type="transmembrane region" description="Helical" evidence="10">
    <location>
        <begin position="581"/>
        <end position="606"/>
    </location>
</feature>
<dbReference type="Gene3D" id="1.20.1460.20">
    <property type="match status" value="1"/>
</dbReference>
<evidence type="ECO:0000256" key="1">
    <source>
        <dbReference type="ARBA" id="ARBA00004141"/>
    </source>
</evidence>
<organism evidence="13 14">
    <name type="scientific">Halomicrobium zhouii</name>
    <dbReference type="NCBI Taxonomy" id="767519"/>
    <lineage>
        <taxon>Archaea</taxon>
        <taxon>Methanobacteriati</taxon>
        <taxon>Methanobacteriota</taxon>
        <taxon>Stenosarchaea group</taxon>
        <taxon>Halobacteria</taxon>
        <taxon>Halobacteriales</taxon>
        <taxon>Haloarculaceae</taxon>
        <taxon>Halomicrobium</taxon>
    </lineage>
</organism>
<feature type="coiled-coil region" evidence="11">
    <location>
        <begin position="92"/>
        <end position="119"/>
    </location>
</feature>
<evidence type="ECO:0000256" key="9">
    <source>
        <dbReference type="ARBA" id="ARBA00068671"/>
    </source>
</evidence>
<dbReference type="GO" id="GO:0051117">
    <property type="term" value="F:ATPase binding"/>
    <property type="evidence" value="ECO:0007669"/>
    <property type="project" value="TreeGrafter"/>
</dbReference>
<feature type="region of interest" description="Disordered" evidence="12">
    <location>
        <begin position="308"/>
        <end position="385"/>
    </location>
</feature>